<name>A0A1C5J0G4_9ACTN</name>
<dbReference type="AlphaFoldDB" id="A0A1C5J0G4"/>
<accession>A0A1C5J0G4</accession>
<protein>
    <submittedName>
        <fullName evidence="1">Uncharacterized protein</fullName>
    </submittedName>
</protein>
<dbReference type="EMBL" id="FMDN01000019">
    <property type="protein sequence ID" value="SCG64054.1"/>
    <property type="molecule type" value="Genomic_DNA"/>
</dbReference>
<keyword evidence="2" id="KW-1185">Reference proteome</keyword>
<gene>
    <name evidence="1" type="ORF">GA0070560_11983</name>
</gene>
<evidence type="ECO:0000313" key="2">
    <source>
        <dbReference type="Proteomes" id="UP000199408"/>
    </source>
</evidence>
<dbReference type="Proteomes" id="UP000199408">
    <property type="component" value="Unassembled WGS sequence"/>
</dbReference>
<proteinExistence type="predicted"/>
<evidence type="ECO:0000313" key="1">
    <source>
        <dbReference type="EMBL" id="SCG64054.1"/>
    </source>
</evidence>
<sequence length="86" mass="9682">MIQLPAVRVVVTDAPQGQPVIAWLDTGSGPGLELVVPPEQRWRITRRGDDDVLLLMPEPEDVEALRIFSNAHQLWNAYDPEEQDPL</sequence>
<dbReference type="OrthoDB" id="9837649at2"/>
<dbReference type="RefSeq" id="WP_139131563.1">
    <property type="nucleotide sequence ID" value="NZ_FMDN01000019.1"/>
</dbReference>
<organism evidence="1 2">
    <name type="scientific">Micromonospora halophytica</name>
    <dbReference type="NCBI Taxonomy" id="47864"/>
    <lineage>
        <taxon>Bacteria</taxon>
        <taxon>Bacillati</taxon>
        <taxon>Actinomycetota</taxon>
        <taxon>Actinomycetes</taxon>
        <taxon>Micromonosporales</taxon>
        <taxon>Micromonosporaceae</taxon>
        <taxon>Micromonospora</taxon>
    </lineage>
</organism>
<reference evidence="2" key="1">
    <citation type="submission" date="2016-06" db="EMBL/GenBank/DDBJ databases">
        <authorList>
            <person name="Varghese N."/>
        </authorList>
    </citation>
    <scope>NUCLEOTIDE SEQUENCE [LARGE SCALE GENOMIC DNA]</scope>
    <source>
        <strain evidence="2">DSM 43171</strain>
    </source>
</reference>
<dbReference type="STRING" id="47864.GA0070560_11983"/>